<evidence type="ECO:0000259" key="3">
    <source>
        <dbReference type="Pfam" id="PF08338"/>
    </source>
</evidence>
<dbReference type="EMBL" id="CP033905">
    <property type="protein sequence ID" value="AZR05931.1"/>
    <property type="molecule type" value="Genomic_DNA"/>
</dbReference>
<evidence type="ECO:0000256" key="1">
    <source>
        <dbReference type="ARBA" id="ARBA00009353"/>
    </source>
</evidence>
<dbReference type="Pfam" id="PF08338">
    <property type="entry name" value="DUF1731"/>
    <property type="match status" value="1"/>
</dbReference>
<dbReference type="AlphaFoldDB" id="A0A3S9QIZ6"/>
<reference evidence="4 5" key="1">
    <citation type="submission" date="2018-11" db="EMBL/GenBank/DDBJ databases">
        <title>Multidrug-resistant genes are associated with an 42-kb island TGI1 carrying a complex class 1 integron in a Trueperella pyogenes.</title>
        <authorList>
            <person name="Dong W."/>
        </authorList>
    </citation>
    <scope>NUCLEOTIDE SEQUENCE [LARGE SCALE GENOMIC DNA]</scope>
    <source>
        <strain evidence="4 5">TP4</strain>
    </source>
</reference>
<dbReference type="Pfam" id="PF01370">
    <property type="entry name" value="Epimerase"/>
    <property type="match status" value="1"/>
</dbReference>
<sequence>MKPILVLTGASGFIGARLVEAAVLAGYDVRQLVRRFDRPAPAGVTQFLWDPASGTIDDAALADAYGVICLNGVGLLDRPWTASYKRALWRSRLDSVRTLVTAFARTCTPQVFISGSAIGFYGPDRGDELLSEGSSRGEGFLAELCNAWESAALEAGELGVRTVLVRTGLVMGADGGMLGLLQHPYRIGLGAKLGGGMSWMSTIARDDYVRAMLFILANQEISGPVNMVNPEPIRNRDWHRLLARHVGRPAFLAVPSSILRLLAGEMAREAMLASQRVSPDVLLEHGFTFLAPHVEYIFEYELPMRR</sequence>
<feature type="domain" description="DUF1731" evidence="3">
    <location>
        <begin position="254"/>
        <end position="295"/>
    </location>
</feature>
<feature type="domain" description="NAD-dependent epimerase/dehydratase" evidence="2">
    <location>
        <begin position="6"/>
        <end position="220"/>
    </location>
</feature>
<evidence type="ECO:0000313" key="5">
    <source>
        <dbReference type="Proteomes" id="UP000275951"/>
    </source>
</evidence>
<dbReference type="InterPro" id="IPR036291">
    <property type="entry name" value="NAD(P)-bd_dom_sf"/>
</dbReference>
<dbReference type="Gene3D" id="3.40.50.720">
    <property type="entry name" value="NAD(P)-binding Rossmann-like Domain"/>
    <property type="match status" value="1"/>
</dbReference>
<dbReference type="InterPro" id="IPR001509">
    <property type="entry name" value="Epimerase_deHydtase"/>
</dbReference>
<protein>
    <submittedName>
        <fullName evidence="4">TIGR01777 family protein</fullName>
    </submittedName>
</protein>
<dbReference type="SUPFAM" id="SSF51735">
    <property type="entry name" value="NAD(P)-binding Rossmann-fold domains"/>
    <property type="match status" value="1"/>
</dbReference>
<dbReference type="Proteomes" id="UP000275951">
    <property type="component" value="Chromosome"/>
</dbReference>
<organism evidence="4 5">
    <name type="scientific">Trueperella pyogenes</name>
    <dbReference type="NCBI Taxonomy" id="1661"/>
    <lineage>
        <taxon>Bacteria</taxon>
        <taxon>Bacillati</taxon>
        <taxon>Actinomycetota</taxon>
        <taxon>Actinomycetes</taxon>
        <taxon>Actinomycetales</taxon>
        <taxon>Actinomycetaceae</taxon>
        <taxon>Trueperella</taxon>
    </lineage>
</organism>
<evidence type="ECO:0000313" key="4">
    <source>
        <dbReference type="EMBL" id="AZR05931.1"/>
    </source>
</evidence>
<dbReference type="InterPro" id="IPR013549">
    <property type="entry name" value="DUF1731"/>
</dbReference>
<name>A0A3S9QIZ6_9ACTO</name>
<gene>
    <name evidence="4" type="ORF">EBQ10_00550</name>
</gene>
<dbReference type="NCBIfam" id="TIGR01777">
    <property type="entry name" value="yfcH"/>
    <property type="match status" value="1"/>
</dbReference>
<dbReference type="PANTHER" id="PTHR11092">
    <property type="entry name" value="SUGAR NUCLEOTIDE EPIMERASE RELATED"/>
    <property type="match status" value="1"/>
</dbReference>
<dbReference type="PANTHER" id="PTHR11092:SF0">
    <property type="entry name" value="EPIMERASE FAMILY PROTEIN SDR39U1"/>
    <property type="match status" value="1"/>
</dbReference>
<dbReference type="InterPro" id="IPR010099">
    <property type="entry name" value="SDR39U1"/>
</dbReference>
<evidence type="ECO:0000259" key="2">
    <source>
        <dbReference type="Pfam" id="PF01370"/>
    </source>
</evidence>
<proteinExistence type="inferred from homology"/>
<comment type="similarity">
    <text evidence="1">Belongs to the NAD(P)-dependent epimerase/dehydratase family. SDR39U1 subfamily.</text>
</comment>
<dbReference type="RefSeq" id="WP_108725904.1">
    <property type="nucleotide sequence ID" value="NZ_CP029001.1"/>
</dbReference>
<accession>A0A3S9QIZ6</accession>